<dbReference type="InterPro" id="IPR036390">
    <property type="entry name" value="WH_DNA-bd_sf"/>
</dbReference>
<dbReference type="SUPFAM" id="SSF46785">
    <property type="entry name" value="Winged helix' DNA-binding domain"/>
    <property type="match status" value="1"/>
</dbReference>
<dbReference type="RefSeq" id="WP_345135189.1">
    <property type="nucleotide sequence ID" value="NZ_BAABAT010000030.1"/>
</dbReference>
<comment type="caution">
    <text evidence="2">The sequence shown here is derived from an EMBL/GenBank/DDBJ whole genome shotgun (WGS) entry which is preliminary data.</text>
</comment>
<dbReference type="InterPro" id="IPR000835">
    <property type="entry name" value="HTH_MarR-typ"/>
</dbReference>
<dbReference type="PANTHER" id="PTHR33164:SF99">
    <property type="entry name" value="MARR FAMILY REGULATORY PROTEIN"/>
    <property type="match status" value="1"/>
</dbReference>
<dbReference type="InterPro" id="IPR039422">
    <property type="entry name" value="MarR/SlyA-like"/>
</dbReference>
<dbReference type="InterPro" id="IPR036388">
    <property type="entry name" value="WH-like_DNA-bd_sf"/>
</dbReference>
<reference evidence="3" key="1">
    <citation type="journal article" date="2019" name="Int. J. Syst. Evol. Microbiol.">
        <title>The Global Catalogue of Microorganisms (GCM) 10K type strain sequencing project: providing services to taxonomists for standard genome sequencing and annotation.</title>
        <authorList>
            <consortium name="The Broad Institute Genomics Platform"/>
            <consortium name="The Broad Institute Genome Sequencing Center for Infectious Disease"/>
            <person name="Wu L."/>
            <person name="Ma J."/>
        </authorList>
    </citation>
    <scope>NUCLEOTIDE SEQUENCE [LARGE SCALE GENOMIC DNA]</scope>
    <source>
        <strain evidence="3">JCM 17441</strain>
    </source>
</reference>
<evidence type="ECO:0000313" key="2">
    <source>
        <dbReference type="EMBL" id="GAA4258253.1"/>
    </source>
</evidence>
<dbReference type="EMBL" id="BAABAT010000030">
    <property type="protein sequence ID" value="GAA4258253.1"/>
    <property type="molecule type" value="Genomic_DNA"/>
</dbReference>
<evidence type="ECO:0000259" key="1">
    <source>
        <dbReference type="Pfam" id="PF12802"/>
    </source>
</evidence>
<dbReference type="PANTHER" id="PTHR33164">
    <property type="entry name" value="TRANSCRIPTIONAL REGULATOR, MARR FAMILY"/>
    <property type="match status" value="1"/>
</dbReference>
<dbReference type="Gene3D" id="1.10.10.10">
    <property type="entry name" value="Winged helix-like DNA-binding domain superfamily/Winged helix DNA-binding domain"/>
    <property type="match status" value="1"/>
</dbReference>
<accession>A0ABP8DKX3</accession>
<evidence type="ECO:0000313" key="3">
    <source>
        <dbReference type="Proteomes" id="UP001500620"/>
    </source>
</evidence>
<organism evidence="2 3">
    <name type="scientific">Dactylosporangium darangshiense</name>
    <dbReference type="NCBI Taxonomy" id="579108"/>
    <lineage>
        <taxon>Bacteria</taxon>
        <taxon>Bacillati</taxon>
        <taxon>Actinomycetota</taxon>
        <taxon>Actinomycetes</taxon>
        <taxon>Micromonosporales</taxon>
        <taxon>Micromonosporaceae</taxon>
        <taxon>Dactylosporangium</taxon>
    </lineage>
</organism>
<keyword evidence="3" id="KW-1185">Reference proteome</keyword>
<protein>
    <recommendedName>
        <fullName evidence="1">HTH marR-type domain-containing protein</fullName>
    </recommendedName>
</protein>
<sequence>MQPDGQALFAFVRFWSRRWTGGGLGVDAERGRDVMVLEAIHALSAANKPTSVNDVARELGVDQSGASRMIARAQRQGLVTRRAPVKVGGAAAIASTGAGDELLRQARAWQNEVVRRLTAGWADDEVRTLMTLMDRLVHAQNAIDAADQAP</sequence>
<gene>
    <name evidence="2" type="ORF">GCM10022255_078240</name>
</gene>
<dbReference type="Pfam" id="PF12802">
    <property type="entry name" value="MarR_2"/>
    <property type="match status" value="1"/>
</dbReference>
<proteinExistence type="predicted"/>
<name>A0ABP8DKX3_9ACTN</name>
<dbReference type="Proteomes" id="UP001500620">
    <property type="component" value="Unassembled WGS sequence"/>
</dbReference>
<feature type="domain" description="HTH marR-type" evidence="1">
    <location>
        <begin position="37"/>
        <end position="84"/>
    </location>
</feature>